<organism evidence="7 8">
    <name type="scientific">Edaphosphingomonas haloaromaticamans</name>
    <dbReference type="NCBI Taxonomy" id="653954"/>
    <lineage>
        <taxon>Bacteria</taxon>
        <taxon>Pseudomonadati</taxon>
        <taxon>Pseudomonadota</taxon>
        <taxon>Alphaproteobacteria</taxon>
        <taxon>Sphingomonadales</taxon>
        <taxon>Rhizorhabdaceae</taxon>
        <taxon>Edaphosphingomonas</taxon>
    </lineage>
</organism>
<dbReference type="InterPro" id="IPR039422">
    <property type="entry name" value="MarR/SlyA-like"/>
</dbReference>
<comment type="subcellular location">
    <subcellularLocation>
        <location evidence="1">Cytoplasm</location>
    </subcellularLocation>
</comment>
<dbReference type="GO" id="GO:0005737">
    <property type="term" value="C:cytoplasm"/>
    <property type="evidence" value="ECO:0007669"/>
    <property type="project" value="UniProtKB-SubCell"/>
</dbReference>
<dbReference type="SUPFAM" id="SSF46785">
    <property type="entry name" value="Winged helix' DNA-binding domain"/>
    <property type="match status" value="1"/>
</dbReference>
<dbReference type="OrthoDB" id="9806864at2"/>
<evidence type="ECO:0000313" key="7">
    <source>
        <dbReference type="EMBL" id="OHT21943.1"/>
    </source>
</evidence>
<evidence type="ECO:0000259" key="6">
    <source>
        <dbReference type="PROSITE" id="PS50995"/>
    </source>
</evidence>
<dbReference type="GO" id="GO:0006950">
    <property type="term" value="P:response to stress"/>
    <property type="evidence" value="ECO:0007669"/>
    <property type="project" value="TreeGrafter"/>
</dbReference>
<sequence>MPAADHLRLDEQFCFAVYSTAHALNRVYKPRLDAIGVTYPQYLVLLVLWQDDGLTVGAIGERLGLESSTLTPLLKRLEGAGLIARARSREDERQVIVSLTDSGRNLREKARRIPLDMLAATGLEATALGRLRDALVGVRESLADTAEEEAA</sequence>
<dbReference type="InterPro" id="IPR036388">
    <property type="entry name" value="WH-like_DNA-bd_sf"/>
</dbReference>
<protein>
    <submittedName>
        <fullName evidence="7">Organic hydroperoxide resistance transcriptional regulator</fullName>
    </submittedName>
</protein>
<evidence type="ECO:0000256" key="2">
    <source>
        <dbReference type="ARBA" id="ARBA00022490"/>
    </source>
</evidence>
<feature type="domain" description="HTH marR-type" evidence="6">
    <location>
        <begin position="10"/>
        <end position="140"/>
    </location>
</feature>
<dbReference type="PANTHER" id="PTHR33164">
    <property type="entry name" value="TRANSCRIPTIONAL REGULATOR, MARR FAMILY"/>
    <property type="match status" value="1"/>
</dbReference>
<comment type="caution">
    <text evidence="7">The sequence shown here is derived from an EMBL/GenBank/DDBJ whole genome shotgun (WGS) entry which is preliminary data.</text>
</comment>
<dbReference type="SMART" id="SM00347">
    <property type="entry name" value="HTH_MARR"/>
    <property type="match status" value="1"/>
</dbReference>
<keyword evidence="3" id="KW-0805">Transcription regulation</keyword>
<evidence type="ECO:0000313" key="8">
    <source>
        <dbReference type="Proteomes" id="UP000179467"/>
    </source>
</evidence>
<dbReference type="GO" id="GO:0003700">
    <property type="term" value="F:DNA-binding transcription factor activity"/>
    <property type="evidence" value="ECO:0007669"/>
    <property type="project" value="InterPro"/>
</dbReference>
<evidence type="ECO:0000256" key="1">
    <source>
        <dbReference type="ARBA" id="ARBA00004496"/>
    </source>
</evidence>
<gene>
    <name evidence="7" type="primary">ohrR_2</name>
    <name evidence="7" type="ORF">BHE75_03958</name>
</gene>
<reference evidence="7 8" key="1">
    <citation type="submission" date="2016-09" db="EMBL/GenBank/DDBJ databases">
        <title>Metabolic pathway, cell adaptation mechanisms and a novel monoxygenase revealed through proteogenomic-transcription analysis of a Sphingomonas haloaromaticamans strain degrading the fungicide ortho-phenylphenol.</title>
        <authorList>
            <person name="Perruchon C."/>
            <person name="Papadopoulou E.S."/>
            <person name="Rousidou C."/>
            <person name="Vasileiadis S."/>
            <person name="Tanou G."/>
            <person name="Amoutzias G."/>
            <person name="Molassiotis A."/>
            <person name="Karpouzas D.G."/>
        </authorList>
    </citation>
    <scope>NUCLEOTIDE SEQUENCE [LARGE SCALE GENOMIC DNA]</scope>
    <source>
        <strain evidence="7 8">P3</strain>
    </source>
</reference>
<keyword evidence="2" id="KW-0963">Cytoplasm</keyword>
<dbReference type="PANTHER" id="PTHR33164:SF5">
    <property type="entry name" value="ORGANIC HYDROPEROXIDE RESISTANCE TRANSCRIPTIONAL REGULATOR"/>
    <property type="match status" value="1"/>
</dbReference>
<dbReference type="Pfam" id="PF22381">
    <property type="entry name" value="Staph_reg_Sar_Rot"/>
    <property type="match status" value="1"/>
</dbReference>
<evidence type="ECO:0000256" key="3">
    <source>
        <dbReference type="ARBA" id="ARBA00023015"/>
    </source>
</evidence>
<dbReference type="InterPro" id="IPR055166">
    <property type="entry name" value="Transc_reg_Sar_Rot_HTH"/>
</dbReference>
<dbReference type="Gene3D" id="1.10.10.10">
    <property type="entry name" value="Winged helix-like DNA-binding domain superfamily/Winged helix DNA-binding domain"/>
    <property type="match status" value="1"/>
</dbReference>
<keyword evidence="4" id="KW-0238">DNA-binding</keyword>
<proteinExistence type="predicted"/>
<name>A0A1S1HL33_9SPHN</name>
<keyword evidence="8" id="KW-1185">Reference proteome</keyword>
<dbReference type="GO" id="GO:0003677">
    <property type="term" value="F:DNA binding"/>
    <property type="evidence" value="ECO:0007669"/>
    <property type="project" value="UniProtKB-KW"/>
</dbReference>
<evidence type="ECO:0000256" key="4">
    <source>
        <dbReference type="ARBA" id="ARBA00023125"/>
    </source>
</evidence>
<dbReference type="AlphaFoldDB" id="A0A1S1HL33"/>
<dbReference type="CDD" id="cd00090">
    <property type="entry name" value="HTH_ARSR"/>
    <property type="match status" value="1"/>
</dbReference>
<dbReference type="Proteomes" id="UP000179467">
    <property type="component" value="Unassembled WGS sequence"/>
</dbReference>
<dbReference type="EMBL" id="MIPT01000001">
    <property type="protein sequence ID" value="OHT21943.1"/>
    <property type="molecule type" value="Genomic_DNA"/>
</dbReference>
<keyword evidence="5" id="KW-0804">Transcription</keyword>
<evidence type="ECO:0000256" key="5">
    <source>
        <dbReference type="ARBA" id="ARBA00023163"/>
    </source>
</evidence>
<accession>A0A1S1HL33</accession>
<dbReference type="InterPro" id="IPR011991">
    <property type="entry name" value="ArsR-like_HTH"/>
</dbReference>
<dbReference type="FunFam" id="1.10.10.10:FF:000163">
    <property type="entry name" value="MarR family transcriptional regulator"/>
    <property type="match status" value="1"/>
</dbReference>
<dbReference type="PROSITE" id="PS50995">
    <property type="entry name" value="HTH_MARR_2"/>
    <property type="match status" value="1"/>
</dbReference>
<dbReference type="PRINTS" id="PR00598">
    <property type="entry name" value="HTHMARR"/>
</dbReference>
<dbReference type="InterPro" id="IPR036390">
    <property type="entry name" value="WH_DNA-bd_sf"/>
</dbReference>
<dbReference type="RefSeq" id="WP_015458315.1">
    <property type="nucleotide sequence ID" value="NZ_MIPT01000001.1"/>
</dbReference>
<dbReference type="InterPro" id="IPR000835">
    <property type="entry name" value="HTH_MarR-typ"/>
</dbReference>